<evidence type="ECO:0008006" key="4">
    <source>
        <dbReference type="Google" id="ProtNLM"/>
    </source>
</evidence>
<feature type="transmembrane region" description="Helical" evidence="1">
    <location>
        <begin position="6"/>
        <end position="22"/>
    </location>
</feature>
<feature type="transmembrane region" description="Helical" evidence="1">
    <location>
        <begin position="294"/>
        <end position="312"/>
    </location>
</feature>
<protein>
    <recommendedName>
        <fullName evidence="4">Transmembrane protein EpsG</fullName>
    </recommendedName>
</protein>
<keyword evidence="1" id="KW-0472">Membrane</keyword>
<feature type="transmembrane region" description="Helical" evidence="1">
    <location>
        <begin position="95"/>
        <end position="116"/>
    </location>
</feature>
<dbReference type="KEGG" id="pvac:HC248_01067"/>
<accession>A0A6H2H866</accession>
<feature type="transmembrane region" description="Helical" evidence="1">
    <location>
        <begin position="123"/>
        <end position="143"/>
    </location>
</feature>
<evidence type="ECO:0000313" key="3">
    <source>
        <dbReference type="Proteomes" id="UP000502041"/>
    </source>
</evidence>
<sequence>MEPYWFLFLVPAWLAVTRLRPAATGVSQSKRWPAWWRVVFVLLVLMIGLRHEVGGDWLTYIEHISSANYQTLSVAVGQGDPAYSLLNWVAAKTGLGPYFVNTVCAAIFSWGLVVFCRAQPRPWLALVVAVPYLVTVVAMGYTRQGTAIGLAMLGLVALSERKLLRFAVFVVLAALFHKTAILLLPLAALAGTKHRGWTLVWVAIVSVVFYVLLLQESVAALNAGYITAQYQSQGAAIRVAMNAVPAVIFLWLRRRFVMPQADRSFWVWMSLGALGFVGWLAVSPSSTAVDRVALYWIPLQLFVFSRLPNALGKPNGRNGVLVRWVVFYSACVLFVWLVFAQTAFAWLPYQFYPWVALWN</sequence>
<keyword evidence="1" id="KW-1133">Transmembrane helix</keyword>
<dbReference type="AlphaFoldDB" id="A0A6H2H866"/>
<proteinExistence type="predicted"/>
<feature type="transmembrane region" description="Helical" evidence="1">
    <location>
        <begin position="34"/>
        <end position="51"/>
    </location>
</feature>
<feature type="transmembrane region" description="Helical" evidence="1">
    <location>
        <begin position="264"/>
        <end position="282"/>
    </location>
</feature>
<gene>
    <name evidence="2" type="ORF">HC248_01067</name>
</gene>
<keyword evidence="3" id="KW-1185">Reference proteome</keyword>
<feature type="transmembrane region" description="Helical" evidence="1">
    <location>
        <begin position="324"/>
        <end position="349"/>
    </location>
</feature>
<dbReference type="Proteomes" id="UP000502041">
    <property type="component" value="Chromosome"/>
</dbReference>
<dbReference type="Pfam" id="PF14897">
    <property type="entry name" value="EpsG"/>
    <property type="match status" value="1"/>
</dbReference>
<name>A0A6H2H866_9BURK</name>
<feature type="transmembrane region" description="Helical" evidence="1">
    <location>
        <begin position="196"/>
        <end position="215"/>
    </location>
</feature>
<dbReference type="InterPro" id="IPR049458">
    <property type="entry name" value="EpsG-like"/>
</dbReference>
<evidence type="ECO:0000256" key="1">
    <source>
        <dbReference type="SAM" id="Phobius"/>
    </source>
</evidence>
<reference evidence="2 3" key="1">
    <citation type="submission" date="2020-04" db="EMBL/GenBank/DDBJ databases">
        <title>Complete genome of a Psychrophilic, Marine, Gas Vacuolate Bacterium Polaromonas vacuolata KCTC 22033T.</title>
        <authorList>
            <person name="Hwang K."/>
            <person name="Kim K.M."/>
        </authorList>
    </citation>
    <scope>NUCLEOTIDE SEQUENCE [LARGE SCALE GENOMIC DNA]</scope>
    <source>
        <strain evidence="2 3">KCTC 22033</strain>
    </source>
</reference>
<feature type="transmembrane region" description="Helical" evidence="1">
    <location>
        <begin position="163"/>
        <end position="184"/>
    </location>
</feature>
<dbReference type="RefSeq" id="WP_168921596.1">
    <property type="nucleotide sequence ID" value="NZ_CP051461.1"/>
</dbReference>
<evidence type="ECO:0000313" key="2">
    <source>
        <dbReference type="EMBL" id="QJC55784.1"/>
    </source>
</evidence>
<dbReference type="EMBL" id="CP051461">
    <property type="protein sequence ID" value="QJC55784.1"/>
    <property type="molecule type" value="Genomic_DNA"/>
</dbReference>
<organism evidence="2 3">
    <name type="scientific">Polaromonas vacuolata</name>
    <dbReference type="NCBI Taxonomy" id="37448"/>
    <lineage>
        <taxon>Bacteria</taxon>
        <taxon>Pseudomonadati</taxon>
        <taxon>Pseudomonadota</taxon>
        <taxon>Betaproteobacteria</taxon>
        <taxon>Burkholderiales</taxon>
        <taxon>Comamonadaceae</taxon>
        <taxon>Polaromonas</taxon>
    </lineage>
</organism>
<feature type="transmembrane region" description="Helical" evidence="1">
    <location>
        <begin position="235"/>
        <end position="252"/>
    </location>
</feature>
<keyword evidence="1" id="KW-0812">Transmembrane</keyword>